<dbReference type="Pfam" id="PF00328">
    <property type="entry name" value="His_Phos_2"/>
    <property type="match status" value="1"/>
</dbReference>
<dbReference type="STRING" id="306901.Q2GSJ2"/>
<dbReference type="OMA" id="ANSPWFA"/>
<evidence type="ECO:0000256" key="3">
    <source>
        <dbReference type="ARBA" id="ARBA00022801"/>
    </source>
</evidence>
<keyword evidence="10" id="KW-1185">Reference proteome</keyword>
<sequence>MTLSKTIAAVLVGAGVVSARSGAGTSLDPVQPVLRPDGALAKDPLAHLGGNGPWTAADDLNGISSDVPENCRVDQAAYVLRHGSRYPDTGAHNGWVEMARQFKESNYSASGPLSFFHTWNTPLTHPDIQIAQLIDLRSSFLRKRRADWGYSACVSYPDLYQEGDDFYVWANNYTRVLQTAQTFVRGYLGPNSTLLGKVVSVTGRGMPAHLGDTLAPSDMCPTFKDDSSVQTAAWRSIWLPPFIERLSQYIDGDLQLDDSKWNDFPYICGFESQITGRLSPFCDTFTQGELEQYEYHQDLRYYYGVGPGADVSRQMMVPFLNALIQRFVHGPEAEGIAAGGGSFKLPKLLMNFLNDGQLNQLAAAIGVFDEQTPLPTDRIATDRLWRSSRISPMRGTIAFERLNCRVSAGGNNTTTHPTTTTSRACKPRPTTGAKPTRRHQGPSRNETFIRIRINEAVYAVPSCQDGPGRSCSVAKYAAYPL</sequence>
<evidence type="ECO:0000256" key="7">
    <source>
        <dbReference type="SAM" id="MobiDB-lite"/>
    </source>
</evidence>
<dbReference type="eggNOG" id="KOG1382">
    <property type="taxonomic scope" value="Eukaryota"/>
</dbReference>
<dbReference type="VEuPathDB" id="FungiDB:CHGG_09062"/>
<evidence type="ECO:0000313" key="10">
    <source>
        <dbReference type="Proteomes" id="UP000001056"/>
    </source>
</evidence>
<gene>
    <name evidence="9" type="ORF">CHGG_09062</name>
</gene>
<evidence type="ECO:0000256" key="5">
    <source>
        <dbReference type="PIRSR" id="PIRSR000894-1"/>
    </source>
</evidence>
<dbReference type="Gene3D" id="3.40.50.1240">
    <property type="entry name" value="Phosphoglycerate mutase-like"/>
    <property type="match status" value="1"/>
</dbReference>
<dbReference type="InterPro" id="IPR000560">
    <property type="entry name" value="His_Pase_clade-2"/>
</dbReference>
<dbReference type="SUPFAM" id="SSF53254">
    <property type="entry name" value="Phosphoglycerate mutase-like"/>
    <property type="match status" value="1"/>
</dbReference>
<protein>
    <recommendedName>
        <fullName evidence="2">3-phytase</fullName>
        <ecNumber evidence="2">3.1.3.8</ecNumber>
    </recommendedName>
</protein>
<keyword evidence="8" id="KW-0732">Signal</keyword>
<feature type="disulfide bond" evidence="6">
    <location>
        <begin position="71"/>
        <end position="404"/>
    </location>
</feature>
<name>Q2GSJ2_CHAGB</name>
<proteinExistence type="inferred from homology"/>
<evidence type="ECO:0000313" key="9">
    <source>
        <dbReference type="EMBL" id="EAQ85048.1"/>
    </source>
</evidence>
<dbReference type="Proteomes" id="UP000001056">
    <property type="component" value="Unassembled WGS sequence"/>
</dbReference>
<dbReference type="EMBL" id="CH408034">
    <property type="protein sequence ID" value="EAQ85048.1"/>
    <property type="molecule type" value="Genomic_DNA"/>
</dbReference>
<keyword evidence="4" id="KW-0325">Glycoprotein</keyword>
<evidence type="ECO:0000256" key="6">
    <source>
        <dbReference type="PIRSR" id="PIRSR000894-2"/>
    </source>
</evidence>
<dbReference type="GeneID" id="4395701"/>
<dbReference type="EC" id="3.1.3.8" evidence="2"/>
<dbReference type="RefSeq" id="XP_001226989.1">
    <property type="nucleotide sequence ID" value="XM_001226988.1"/>
</dbReference>
<dbReference type="HOGENOM" id="CLU_020880_3_0_1"/>
<feature type="active site" description="Proton donor" evidence="5">
    <location>
        <position position="355"/>
    </location>
</feature>
<dbReference type="FunCoup" id="Q2GSJ2">
    <property type="interactions" value="370"/>
</dbReference>
<dbReference type="PROSITE" id="PS00616">
    <property type="entry name" value="HIS_ACID_PHOSPHAT_1"/>
    <property type="match status" value="1"/>
</dbReference>
<comment type="similarity">
    <text evidence="1">Belongs to the histidine acid phosphatase family.</text>
</comment>
<dbReference type="InterPro" id="IPR029033">
    <property type="entry name" value="His_PPase_superfam"/>
</dbReference>
<dbReference type="PANTHER" id="PTHR20963:SF23">
    <property type="entry name" value="3-PHYTASE"/>
    <property type="match status" value="1"/>
</dbReference>
<keyword evidence="6" id="KW-1015">Disulfide bond</keyword>
<dbReference type="InterPro" id="IPR033379">
    <property type="entry name" value="Acid_Pase_AS"/>
</dbReference>
<dbReference type="PIRSF" id="PIRSF000894">
    <property type="entry name" value="Acid_phosphatase"/>
    <property type="match status" value="1"/>
</dbReference>
<dbReference type="AlphaFoldDB" id="Q2GSJ2"/>
<feature type="region of interest" description="Disordered" evidence="7">
    <location>
        <begin position="409"/>
        <end position="445"/>
    </location>
</feature>
<evidence type="ECO:0000256" key="4">
    <source>
        <dbReference type="ARBA" id="ARBA00023180"/>
    </source>
</evidence>
<feature type="chain" id="PRO_5004208974" description="3-phytase" evidence="8">
    <location>
        <begin position="20"/>
        <end position="481"/>
    </location>
</feature>
<dbReference type="PANTHER" id="PTHR20963">
    <property type="entry name" value="MULTIPLE INOSITOL POLYPHOSPHATE PHOSPHATASE-RELATED"/>
    <property type="match status" value="1"/>
</dbReference>
<dbReference type="GO" id="GO:0003993">
    <property type="term" value="F:acid phosphatase activity"/>
    <property type="evidence" value="ECO:0007669"/>
    <property type="project" value="TreeGrafter"/>
</dbReference>
<dbReference type="InParanoid" id="Q2GSJ2"/>
<feature type="disulfide bond" evidence="6">
    <location>
        <begin position="268"/>
        <end position="282"/>
    </location>
</feature>
<evidence type="ECO:0000256" key="2">
    <source>
        <dbReference type="ARBA" id="ARBA00012632"/>
    </source>
</evidence>
<feature type="active site" description="Nucleophile" evidence="5">
    <location>
        <position position="82"/>
    </location>
</feature>
<dbReference type="GO" id="GO:0009277">
    <property type="term" value="C:fungal-type cell wall"/>
    <property type="evidence" value="ECO:0007669"/>
    <property type="project" value="TreeGrafter"/>
</dbReference>
<feature type="signal peptide" evidence="8">
    <location>
        <begin position="1"/>
        <end position="19"/>
    </location>
</feature>
<evidence type="ECO:0000256" key="8">
    <source>
        <dbReference type="SAM" id="SignalP"/>
    </source>
</evidence>
<dbReference type="CDD" id="cd07061">
    <property type="entry name" value="HP_HAP_like"/>
    <property type="match status" value="1"/>
</dbReference>
<dbReference type="GO" id="GO:0016158">
    <property type="term" value="F:inositol hexakisphosphate 3-phosphatase activity"/>
    <property type="evidence" value="ECO:0007669"/>
    <property type="project" value="UniProtKB-EC"/>
</dbReference>
<accession>Q2GSJ2</accession>
<organism evidence="9 10">
    <name type="scientific">Chaetomium globosum (strain ATCC 6205 / CBS 148.51 / DSM 1962 / NBRC 6347 / NRRL 1970)</name>
    <name type="common">Soil fungus</name>
    <dbReference type="NCBI Taxonomy" id="306901"/>
    <lineage>
        <taxon>Eukaryota</taxon>
        <taxon>Fungi</taxon>
        <taxon>Dikarya</taxon>
        <taxon>Ascomycota</taxon>
        <taxon>Pezizomycotina</taxon>
        <taxon>Sordariomycetes</taxon>
        <taxon>Sordariomycetidae</taxon>
        <taxon>Sordariales</taxon>
        <taxon>Chaetomiaceae</taxon>
        <taxon>Chaetomium</taxon>
    </lineage>
</organism>
<reference evidence="10" key="1">
    <citation type="journal article" date="2015" name="Genome Announc.">
        <title>Draft genome sequence of the cellulolytic fungus Chaetomium globosum.</title>
        <authorList>
            <person name="Cuomo C.A."/>
            <person name="Untereiner W.A."/>
            <person name="Ma L.-J."/>
            <person name="Grabherr M."/>
            <person name="Birren B.W."/>
        </authorList>
    </citation>
    <scope>NUCLEOTIDE SEQUENCE [LARGE SCALE GENOMIC DNA]</scope>
    <source>
        <strain evidence="10">ATCC 6205 / CBS 148.51 / DSM 1962 / NBRC 6347 / NRRL 1970</strain>
    </source>
</reference>
<evidence type="ECO:0000256" key="1">
    <source>
        <dbReference type="ARBA" id="ARBA00005375"/>
    </source>
</evidence>
<keyword evidence="3" id="KW-0378">Hydrolase</keyword>
<dbReference type="InterPro" id="IPR016274">
    <property type="entry name" value="Histidine_acid_Pase_euk"/>
</dbReference>
<dbReference type="OrthoDB" id="6509975at2759"/>